<dbReference type="EMBL" id="JBEDUW010000004">
    <property type="protein sequence ID" value="KAK9931680.1"/>
    <property type="molecule type" value="Genomic_DNA"/>
</dbReference>
<gene>
    <name evidence="1" type="ORF">M0R45_018948</name>
</gene>
<dbReference type="Proteomes" id="UP001457282">
    <property type="component" value="Unassembled WGS sequence"/>
</dbReference>
<keyword evidence="2" id="KW-1185">Reference proteome</keyword>
<sequence>MPRYQEEVEEPKTFPPPGPIQRKTIKCFPRFKALRTYFLNERIEIKVLLPLNPPFGEVKDWKGSVALVHNPPPHYHILLPPTPSPSIKSTCNLKEKSIRILRRTIAKKMIRRLEGNHSFGHTLKHLWIALGLASMTLQEVL</sequence>
<evidence type="ECO:0000313" key="2">
    <source>
        <dbReference type="Proteomes" id="UP001457282"/>
    </source>
</evidence>
<dbReference type="AlphaFoldDB" id="A0AAW1X7P8"/>
<accession>A0AAW1X7P8</accession>
<evidence type="ECO:0000313" key="1">
    <source>
        <dbReference type="EMBL" id="KAK9931680.1"/>
    </source>
</evidence>
<reference evidence="1 2" key="1">
    <citation type="journal article" date="2023" name="G3 (Bethesda)">
        <title>A chromosome-length genome assembly and annotation of blackberry (Rubus argutus, cv. 'Hillquist').</title>
        <authorList>
            <person name="Bruna T."/>
            <person name="Aryal R."/>
            <person name="Dudchenko O."/>
            <person name="Sargent D.J."/>
            <person name="Mead D."/>
            <person name="Buti M."/>
            <person name="Cavallini A."/>
            <person name="Hytonen T."/>
            <person name="Andres J."/>
            <person name="Pham M."/>
            <person name="Weisz D."/>
            <person name="Mascagni F."/>
            <person name="Usai G."/>
            <person name="Natali L."/>
            <person name="Bassil N."/>
            <person name="Fernandez G.E."/>
            <person name="Lomsadze A."/>
            <person name="Armour M."/>
            <person name="Olukolu B."/>
            <person name="Poorten T."/>
            <person name="Britton C."/>
            <person name="Davik J."/>
            <person name="Ashrafi H."/>
            <person name="Aiden E.L."/>
            <person name="Borodovsky M."/>
            <person name="Worthington M."/>
        </authorList>
    </citation>
    <scope>NUCLEOTIDE SEQUENCE [LARGE SCALE GENOMIC DNA]</scope>
    <source>
        <strain evidence="1">PI 553951</strain>
    </source>
</reference>
<organism evidence="1 2">
    <name type="scientific">Rubus argutus</name>
    <name type="common">Southern blackberry</name>
    <dbReference type="NCBI Taxonomy" id="59490"/>
    <lineage>
        <taxon>Eukaryota</taxon>
        <taxon>Viridiplantae</taxon>
        <taxon>Streptophyta</taxon>
        <taxon>Embryophyta</taxon>
        <taxon>Tracheophyta</taxon>
        <taxon>Spermatophyta</taxon>
        <taxon>Magnoliopsida</taxon>
        <taxon>eudicotyledons</taxon>
        <taxon>Gunneridae</taxon>
        <taxon>Pentapetalae</taxon>
        <taxon>rosids</taxon>
        <taxon>fabids</taxon>
        <taxon>Rosales</taxon>
        <taxon>Rosaceae</taxon>
        <taxon>Rosoideae</taxon>
        <taxon>Rosoideae incertae sedis</taxon>
        <taxon>Rubus</taxon>
    </lineage>
</organism>
<protein>
    <submittedName>
        <fullName evidence="1">Uncharacterized protein</fullName>
    </submittedName>
</protein>
<comment type="caution">
    <text evidence="1">The sequence shown here is derived from an EMBL/GenBank/DDBJ whole genome shotgun (WGS) entry which is preliminary data.</text>
</comment>
<name>A0AAW1X7P8_RUBAR</name>
<proteinExistence type="predicted"/>